<dbReference type="Pfam" id="PF07715">
    <property type="entry name" value="Plug"/>
    <property type="match status" value="2"/>
</dbReference>
<dbReference type="Pfam" id="PF00593">
    <property type="entry name" value="TonB_dep_Rec_b-barrel"/>
    <property type="match status" value="2"/>
</dbReference>
<evidence type="ECO:0000256" key="3">
    <source>
        <dbReference type="ARBA" id="ARBA00022448"/>
    </source>
</evidence>
<keyword evidence="15" id="KW-1185">Reference proteome</keyword>
<dbReference type="Pfam" id="PF00107">
    <property type="entry name" value="ADH_zinc_N"/>
    <property type="match status" value="1"/>
</dbReference>
<keyword evidence="6 11" id="KW-0862">Zinc</keyword>
<keyword evidence="9" id="KW-0472">Membrane</keyword>
<dbReference type="SUPFAM" id="SSF56935">
    <property type="entry name" value="Porins"/>
    <property type="match status" value="2"/>
</dbReference>
<dbReference type="EMBL" id="CAJNIZ010000001">
    <property type="protein sequence ID" value="CAE7148846.1"/>
    <property type="molecule type" value="Genomic_DNA"/>
</dbReference>
<dbReference type="Gene3D" id="1.20.1290.10">
    <property type="entry name" value="AhpD-like"/>
    <property type="match status" value="1"/>
</dbReference>
<dbReference type="InterPro" id="IPR003779">
    <property type="entry name" value="CMD-like"/>
</dbReference>
<evidence type="ECO:0000256" key="4">
    <source>
        <dbReference type="ARBA" id="ARBA00022692"/>
    </source>
</evidence>
<accession>A0A812IL72</accession>
<dbReference type="InterPro" id="IPR037066">
    <property type="entry name" value="Plug_dom_sf"/>
</dbReference>
<comment type="cofactor">
    <cofactor evidence="1 11">
        <name>Zn(2+)</name>
        <dbReference type="ChEBI" id="CHEBI:29105"/>
    </cofactor>
</comment>
<feature type="domain" description="Enoyl reductase (ER)" evidence="13">
    <location>
        <begin position="1882"/>
        <end position="2233"/>
    </location>
</feature>
<organism evidence="14 15">
    <name type="scientific">Symbiodinium pilosum</name>
    <name type="common">Dinoflagellate</name>
    <dbReference type="NCBI Taxonomy" id="2952"/>
    <lineage>
        <taxon>Eukaryota</taxon>
        <taxon>Sar</taxon>
        <taxon>Alveolata</taxon>
        <taxon>Dinophyceae</taxon>
        <taxon>Suessiales</taxon>
        <taxon>Symbiodiniaceae</taxon>
        <taxon>Symbiodinium</taxon>
    </lineage>
</organism>
<dbReference type="PROSITE" id="PS52016">
    <property type="entry name" value="TONB_DEPENDENT_REC_3"/>
    <property type="match status" value="1"/>
</dbReference>
<dbReference type="Gene3D" id="3.90.180.10">
    <property type="entry name" value="Medium-chain alcohol dehydrogenases, catalytic domain"/>
    <property type="match status" value="1"/>
</dbReference>
<dbReference type="InterPro" id="IPR012910">
    <property type="entry name" value="Plug_dom"/>
</dbReference>
<reference evidence="14" key="1">
    <citation type="submission" date="2021-02" db="EMBL/GenBank/DDBJ databases">
        <authorList>
            <person name="Dougan E. K."/>
            <person name="Rhodes N."/>
            <person name="Thang M."/>
            <person name="Chan C."/>
        </authorList>
    </citation>
    <scope>NUCLEOTIDE SEQUENCE</scope>
</reference>
<dbReference type="PANTHER" id="PTHR47234:SF1">
    <property type="entry name" value="TONB-DEPENDENT RECEPTOR"/>
    <property type="match status" value="1"/>
</dbReference>
<dbReference type="Pfam" id="PF08240">
    <property type="entry name" value="ADH_N"/>
    <property type="match status" value="1"/>
</dbReference>
<dbReference type="Gene3D" id="3.40.50.720">
    <property type="entry name" value="NAD(P)-binding Rossmann-like Domain"/>
    <property type="match status" value="1"/>
</dbReference>
<evidence type="ECO:0000256" key="11">
    <source>
        <dbReference type="RuleBase" id="RU361277"/>
    </source>
</evidence>
<protein>
    <submittedName>
        <fullName evidence="14">ADH1 protein</fullName>
    </submittedName>
</protein>
<dbReference type="InterPro" id="IPR011059">
    <property type="entry name" value="Metal-dep_hydrolase_composite"/>
</dbReference>
<dbReference type="Proteomes" id="UP000649617">
    <property type="component" value="Unassembled WGS sequence"/>
</dbReference>
<dbReference type="CDD" id="cd08279">
    <property type="entry name" value="Zn_ADH_class_III"/>
    <property type="match status" value="1"/>
</dbReference>
<evidence type="ECO:0000256" key="1">
    <source>
        <dbReference type="ARBA" id="ARBA00001947"/>
    </source>
</evidence>
<dbReference type="SMART" id="SM00829">
    <property type="entry name" value="PKS_ER"/>
    <property type="match status" value="1"/>
</dbReference>
<feature type="region of interest" description="Disordered" evidence="12">
    <location>
        <begin position="1206"/>
        <end position="1238"/>
    </location>
</feature>
<dbReference type="InterPro" id="IPR013108">
    <property type="entry name" value="Amidohydro_3"/>
</dbReference>
<evidence type="ECO:0000256" key="7">
    <source>
        <dbReference type="ARBA" id="ARBA00023002"/>
    </source>
</evidence>
<dbReference type="InterPro" id="IPR013149">
    <property type="entry name" value="ADH-like_C"/>
</dbReference>
<name>A0A812IL72_SYMPI</name>
<evidence type="ECO:0000256" key="9">
    <source>
        <dbReference type="ARBA" id="ARBA00023136"/>
    </source>
</evidence>
<keyword evidence="10" id="KW-0998">Cell outer membrane</keyword>
<dbReference type="OrthoDB" id="445532at2759"/>
<dbReference type="InterPro" id="IPR020843">
    <property type="entry name" value="ER"/>
</dbReference>
<comment type="subcellular location">
    <subcellularLocation>
        <location evidence="2">Cell outer membrane</location>
        <topology evidence="2">Multi-pass membrane protein</topology>
    </subcellularLocation>
</comment>
<dbReference type="SUPFAM" id="SSF50129">
    <property type="entry name" value="GroES-like"/>
    <property type="match status" value="2"/>
</dbReference>
<dbReference type="InterPro" id="IPR039426">
    <property type="entry name" value="TonB-dep_rcpt-like"/>
</dbReference>
<evidence type="ECO:0000256" key="10">
    <source>
        <dbReference type="ARBA" id="ARBA00023237"/>
    </source>
</evidence>
<proteinExistence type="inferred from homology"/>
<dbReference type="GO" id="GO:0051920">
    <property type="term" value="F:peroxiredoxin activity"/>
    <property type="evidence" value="ECO:0007669"/>
    <property type="project" value="InterPro"/>
</dbReference>
<dbReference type="InterPro" id="IPR036942">
    <property type="entry name" value="Beta-barrel_TonB_sf"/>
</dbReference>
<comment type="similarity">
    <text evidence="11">Belongs to the zinc-containing alcohol dehydrogenase family.</text>
</comment>
<evidence type="ECO:0000256" key="12">
    <source>
        <dbReference type="SAM" id="MobiDB-lite"/>
    </source>
</evidence>
<dbReference type="SUPFAM" id="SSF69118">
    <property type="entry name" value="AhpD-like"/>
    <property type="match status" value="1"/>
</dbReference>
<dbReference type="InterPro" id="IPR032466">
    <property type="entry name" value="Metal_Hydrolase"/>
</dbReference>
<dbReference type="InterPro" id="IPR002328">
    <property type="entry name" value="ADH_Zn_CS"/>
</dbReference>
<dbReference type="PANTHER" id="PTHR47234">
    <property type="match status" value="1"/>
</dbReference>
<dbReference type="PROSITE" id="PS00059">
    <property type="entry name" value="ADH_ZINC"/>
    <property type="match status" value="1"/>
</dbReference>
<dbReference type="GO" id="GO:0016810">
    <property type="term" value="F:hydrolase activity, acting on carbon-nitrogen (but not peptide) bonds"/>
    <property type="evidence" value="ECO:0007669"/>
    <property type="project" value="InterPro"/>
</dbReference>
<dbReference type="Gene3D" id="3.20.20.140">
    <property type="entry name" value="Metal-dependent hydrolases"/>
    <property type="match status" value="2"/>
</dbReference>
<dbReference type="InterPro" id="IPR029032">
    <property type="entry name" value="AhpD-like"/>
</dbReference>
<dbReference type="InterPro" id="IPR013154">
    <property type="entry name" value="ADH-like_N"/>
</dbReference>
<comment type="caution">
    <text evidence="14">The sequence shown here is derived from an EMBL/GenBank/DDBJ whole genome shotgun (WGS) entry which is preliminary data.</text>
</comment>
<dbReference type="InterPro" id="IPR036291">
    <property type="entry name" value="NAD(P)-bd_dom_sf"/>
</dbReference>
<dbReference type="GO" id="GO:0008270">
    <property type="term" value="F:zinc ion binding"/>
    <property type="evidence" value="ECO:0007669"/>
    <property type="project" value="InterPro"/>
</dbReference>
<evidence type="ECO:0000256" key="5">
    <source>
        <dbReference type="ARBA" id="ARBA00022723"/>
    </source>
</evidence>
<keyword evidence="8" id="KW-0798">TonB box</keyword>
<evidence type="ECO:0000259" key="13">
    <source>
        <dbReference type="SMART" id="SM00829"/>
    </source>
</evidence>
<dbReference type="Pfam" id="PF07969">
    <property type="entry name" value="Amidohydro_3"/>
    <property type="match status" value="1"/>
</dbReference>
<dbReference type="SUPFAM" id="SSF51735">
    <property type="entry name" value="NAD(P)-binding Rossmann-fold domains"/>
    <property type="match status" value="1"/>
</dbReference>
<keyword evidence="4" id="KW-0812">Transmembrane</keyword>
<dbReference type="Gene3D" id="2.40.170.20">
    <property type="entry name" value="TonB-dependent receptor, beta-barrel domain"/>
    <property type="match status" value="2"/>
</dbReference>
<dbReference type="SUPFAM" id="SSF51556">
    <property type="entry name" value="Metallo-dependent hydrolases"/>
    <property type="match status" value="1"/>
</dbReference>
<dbReference type="InterPro" id="IPR011032">
    <property type="entry name" value="GroES-like_sf"/>
</dbReference>
<keyword evidence="5 11" id="KW-0479">Metal-binding</keyword>
<dbReference type="Gene3D" id="2.170.130.10">
    <property type="entry name" value="TonB-dependent receptor, plug domain"/>
    <property type="match status" value="2"/>
</dbReference>
<keyword evidence="7" id="KW-0560">Oxidoreductase</keyword>
<feature type="region of interest" description="Disordered" evidence="12">
    <location>
        <begin position="79"/>
        <end position="111"/>
    </location>
</feature>
<dbReference type="SUPFAM" id="SSF51338">
    <property type="entry name" value="Composite domain of metallo-dependent hydrolases"/>
    <property type="match status" value="1"/>
</dbReference>
<evidence type="ECO:0000313" key="15">
    <source>
        <dbReference type="Proteomes" id="UP000649617"/>
    </source>
</evidence>
<gene>
    <name evidence="14" type="primary">ADH1</name>
    <name evidence="14" type="ORF">SPIL2461_LOCUS47</name>
</gene>
<dbReference type="Pfam" id="PF02627">
    <property type="entry name" value="CMD"/>
    <property type="match status" value="1"/>
</dbReference>
<evidence type="ECO:0000256" key="2">
    <source>
        <dbReference type="ARBA" id="ARBA00004571"/>
    </source>
</evidence>
<evidence type="ECO:0000313" key="14">
    <source>
        <dbReference type="EMBL" id="CAE7148846.1"/>
    </source>
</evidence>
<evidence type="ECO:0000256" key="6">
    <source>
        <dbReference type="ARBA" id="ARBA00022833"/>
    </source>
</evidence>
<dbReference type="InterPro" id="IPR000531">
    <property type="entry name" value="Beta-barrel_TonB"/>
</dbReference>
<sequence>MKTISFSAMKVVTPALFERYISFKARTRRTVIASFFLASTGATANTDSSAVDCLAINEHQARLACYDRLHGRSIEPELQQAAQERGKSATETPITGESVEDNPPTSASAHQLGAEQLRKPLPTSPSRPVELVTNLQAMGKSITGRHWFRLANGQLWEQVSAGRTTLREGDRIRISKGLLATYHLRRVDGGDSQIIEEIVVTGSLIKRDSFDSASPLTVVDSEEISDNATPNLGEVLVNQTFNYGSDFQTNTYAARSQVGTTTAANLRGLGERATLNLLDGKRGVGTNLNSTLPQIAIDRIDILKVSIFQQQDSDNDIDEDMFEFIFGSEMDKGHFMFAGSYSERSTLEQTERPEYLRRGFEMSATGNPGRWRVPTRDATGAIVGAANLRDPGCGVATDIGPGGTDVGTKGNYLTGDPRSATEYALGLPAGITGSTDCSFHFGETWNYINPQEKLSTYLNFQYDFSDHVSNEFELVFARLTSDSRGSPQNPGGRTEEFPIVLGDHPGNPFRALTSDGTPLYAQDADADGVPDRGTVDANGDGVMDVIVAGIDPTSGIPFNEDVDVIALRIFSKIGLVPGANQPSSLNDDGSNTGNASFDAWSFRAADTLTVDIPNTSWQVATTAIASRGHVVLEEKNTSQNALEAGLRGVLVDVPESDPGFTGPQYWNPFSTQALDCVNRVCEHTGIPGFANTVSVLDAVNIQSHEITDNEFWSLETIATGELFELPAGNVLAAFGAAFREENQEVDASAARNQCDWHEGGCAFDWKANQNVTSAFFELSIPVIERLEVTVAGRYSDYSGTVGDSFDPKIAGLWQPTDWLSMRASWGTAFIAPTIEQQFSTEVCGLETMSDPLTGDISASFRVACVTGNPNLAPEEADTFNIGFSLNLLDGDLTLGLDYANYQFEDRISVETGNNVLRGNFASFLAAGNDPASQTDITNWIANNESGIFRDTTGVVTRVIVDRLNAQEMEHTAWDIYASYNLPLDRIGNFTFGLAATWAEEYTFDLGTGDPLDSGDGVGKQNEQVAAIPPLPEWRVNGTVNWFLGNHSARVRVRWIDEFELEFNSVGLQTLHGLRGGAENVDDITYVDLNYKYTFEELFGVGSTTLEVGANNVFDELPEPFFNLGGIETFVHDVRGRMWGGIAPPLLLSGLMSKLHQITVVAVLIASSAAGFAAPELSECVKIEAPSQRLLCYDQYAGRSSKAVAFPAQTPTGKPEAVLPPSESQPARADRTVRSDDDFETDTVTDAASFGLRKEREWVSKSDYTTAKIVSTQSSPSGAQIMSLSNGQIWIENEKGRRPIELHQTVTIRRQRFHYKMVLESQPDAVPLRHIVVTYPVAFLIGSNMHYDIKITGGTILDGSGDAGYIGEVGIKDGKVVALGDAPGKASKNIDATGKYVTPGFVDIHTHYDAQIMWDKMLSISPWHGVTTVVMGNCGFGIAPTRPEHRLLIAETLENVEGMSVEALKAGLGEDWGFESFPEYLDAIEQGGTAINVGVLLGHTALRMYVMGEDSTEREATSSEIGEMQQLVSEAIEAGAIGFATSKARTHVGYRGKPVPSRLAGVGELKALTGVLGEAQKGMIQATIGKGMSFQEFADITENTGRRISWTALLTGFQGTASYKDQLRKSEELIATGHDVVPQVTCRPLNFEFNFRAPFVFESARIFQEVSEADYEGRKAIYASTTFRDKFRQLLAKPGNSLGAGFAQAMVSNCQSDSSVNERMLCDIAEEQSKDIVDTALDLSLANQLQVRFRVAVANSNEDEVQELLDHPSTVLGLSDAGAHASQLCDACFSTHLLGHWVRDKGTIPIERAIRMLTSRPAEVFGITDRGTLETGKPADVVVFDLANVGASPLERVYDLPAGQDRLISKAKGISSVIVNGVLLREDNIDQIDLAKDQLPGRLLRNGICHSDLHFVEGIFPFRAPAILGHESAGIVEEIGSEVEYVKPGDHVITCLSVFCGHCNHCLSGFPNRCGGRATARKKGDQPRLSMNGEPVAQFAHLSSYAEAMLVHENAVVKIREDMPLDRAALIGCGVTTGTGAALRTANVEAGSTVAVIGCGGVGLSAINGAAIAGAGRIIAIDQIDSKLELAREFGATDIVNASEGDSVEQVKEMTQGGVDYSFEAIGLKQTCEQAWQMLATGGTATVIGMVPNGQSIEVPGMDLLQEKKLQGSMMGSNRFRIDMPRYVDFYMSGKLKLDPLISRRIPLSEINEGMQALKTGEVARQIAGCEFEHKIAIELRKIGKRTCYMNDKDKLKLARAITDQLPAPDEIRDDWGKLIIDTVLPEGVWSRPGLPERDRSLITVAALCALHRPNELRLHIGRALDNGLTRQEVSEVIMHMAIYGGFPVAVEGMAVAKEVFDKLNTLEVQRYKLTNLSKVSKRQRDGGIADHRILPGHKFNSRTQFWLNVVPTGAYFFVRICLIYTWRRIQQAAPDVFTIHITTGSVIALYAAAQTACQSFHLRRKSLVADVNEPRQQRGNQNTEQHKVASAEEVIEEIVVTGSFIRGTPEDAALPVDVTTRDDLQDVGNPTITELVRNLGISNGNLGETNQFNSSGGQGNEGVATINLRGLGSARSLVLINGRRHVSVSTIGVDISAVPSIAIERMEVLKDGAAALYGSDAIAGVVNFITRENFEGFEIRGSGQFLDESDGEFNASAIWGMNTGRARFMAAAEWDSRSKVGISDRDWAVPTRAANPQAGYSSIGNPGRLFPISPSAVSAANPAGSVPTIDPECETLGGTASGSTCFFQFTQFDNLIEEQDTYKLFTEFNYDISDDVEFHIEALYSKMDMLDWNTSPSYPPQSLFGPDRLVPLDSPGVLDLQATYPGILPADTAALYTITRMTGWGGFLGDAADGSRETDTYRVSTGLNGELFEGALGLDVAVSWSKRDRRVVTPDMFVERMAQALNGLGGPSCDPANDAPGTGGCMYYTPFSNAVARSATTGAINPNANPDLVAMNEALFPWMVADNGTDSTFELLVFDATFNGETGIQLGGGNVGWAAGIQTRNEQYDLRPDAINNLDINPCPFREQSSLDAGYTPTLGCDAPIGLFAFLSGTAPASTERTVYGGFFELALPFTDRLDAQFAMRFEDYGGDVGSTVDPKLALRFQATDSLAIRASVSSTFRGPPQPFLEGRGTSLQFVGPTNAFKAIDTLGNPDLDPEKAITTNIGFIFDQGSFYGSLDYWRFDFEDPFQIESFNAILGAYSANGCGTGGAGDGSADCSQLESHIIFQEGADRNVANLARMEVNWINGTDITTSGIDWMAQYDFEMNNGTLTVGTQGTYTLEYDVDDFFEIGGVFLTPGGDFAGELNDNRNSLTPVVDLQGNIFVKYVAGRHRAQIVGRYWGEYEDESAIASLQTIDDMFTVDFTYNLSLMEDQLNLDLSVYNLFDEDPPQAQTDLNYDAYTHNAFGRMIKVGFTYTFGADY</sequence>
<evidence type="ECO:0000256" key="8">
    <source>
        <dbReference type="ARBA" id="ARBA00023077"/>
    </source>
</evidence>
<keyword evidence="3" id="KW-0813">Transport</keyword>
<dbReference type="FunFam" id="3.40.50.720:FF:000003">
    <property type="entry name" value="S-(hydroxymethyl)glutathione dehydrogenase"/>
    <property type="match status" value="1"/>
</dbReference>